<dbReference type="NCBIfam" id="TIGR00184">
    <property type="entry name" value="purA"/>
    <property type="match status" value="1"/>
</dbReference>
<dbReference type="PROSITE" id="PS00513">
    <property type="entry name" value="ADENYLOSUCCIN_SYN_2"/>
    <property type="match status" value="1"/>
</dbReference>
<comment type="catalytic activity">
    <reaction evidence="8 10">
        <text>IMP + L-aspartate + GTP = N(6)-(1,2-dicarboxyethyl)-AMP + GDP + phosphate + 2 H(+)</text>
        <dbReference type="Rhea" id="RHEA:15753"/>
        <dbReference type="ChEBI" id="CHEBI:15378"/>
        <dbReference type="ChEBI" id="CHEBI:29991"/>
        <dbReference type="ChEBI" id="CHEBI:37565"/>
        <dbReference type="ChEBI" id="CHEBI:43474"/>
        <dbReference type="ChEBI" id="CHEBI:57567"/>
        <dbReference type="ChEBI" id="CHEBI:58053"/>
        <dbReference type="ChEBI" id="CHEBI:58189"/>
        <dbReference type="EC" id="6.3.4.4"/>
    </reaction>
</comment>
<keyword evidence="5 8" id="KW-0658">Purine biosynthesis</keyword>
<proteinExistence type="inferred from homology"/>
<dbReference type="InterPro" id="IPR001114">
    <property type="entry name" value="Adenylosuccinate_synthetase"/>
</dbReference>
<feature type="binding site" description="in other chain" evidence="8">
    <location>
        <position position="303"/>
    </location>
    <ligand>
        <name>IMP</name>
        <dbReference type="ChEBI" id="CHEBI:58053"/>
        <note>ligand shared between dimeric partners</note>
    </ligand>
</feature>
<dbReference type="PANTHER" id="PTHR11846">
    <property type="entry name" value="ADENYLOSUCCINATE SYNTHETASE"/>
    <property type="match status" value="1"/>
</dbReference>
<protein>
    <recommendedName>
        <fullName evidence="8 10">Adenylosuccinate synthetase</fullName>
        <shortName evidence="8">AMPSase</shortName>
        <shortName evidence="8">AdSS</shortName>
        <ecNumber evidence="8 10">6.3.4.4</ecNumber>
    </recommendedName>
    <alternativeName>
        <fullName evidence="8">IMP--aspartate ligase</fullName>
    </alternativeName>
</protein>
<dbReference type="GO" id="GO:0005525">
    <property type="term" value="F:GTP binding"/>
    <property type="evidence" value="ECO:0007669"/>
    <property type="project" value="UniProtKB-UniRule"/>
</dbReference>
<feature type="binding site" evidence="8">
    <location>
        <begin position="40"/>
        <end position="42"/>
    </location>
    <ligand>
        <name>GTP</name>
        <dbReference type="ChEBI" id="CHEBI:37565"/>
    </ligand>
</feature>
<gene>
    <name evidence="8" type="primary">purA</name>
    <name evidence="11" type="ORF">CSA25_06080</name>
</gene>
<evidence type="ECO:0000313" key="11">
    <source>
        <dbReference type="EMBL" id="PIE62244.1"/>
    </source>
</evidence>
<dbReference type="InterPro" id="IPR042109">
    <property type="entry name" value="Adenylosuccinate_synth_dom1"/>
</dbReference>
<evidence type="ECO:0000313" key="12">
    <source>
        <dbReference type="Proteomes" id="UP000231203"/>
    </source>
</evidence>
<dbReference type="GO" id="GO:0044208">
    <property type="term" value="P:'de novo' AMP biosynthetic process"/>
    <property type="evidence" value="ECO:0007669"/>
    <property type="project" value="UniProtKB-UniRule"/>
</dbReference>
<evidence type="ECO:0000256" key="7">
    <source>
        <dbReference type="ARBA" id="ARBA00023134"/>
    </source>
</evidence>
<comment type="caution">
    <text evidence="11">The sequence shown here is derived from an EMBL/GenBank/DDBJ whole genome shotgun (WGS) entry which is preliminary data.</text>
</comment>
<keyword evidence="7 8" id="KW-0342">GTP-binding</keyword>
<keyword evidence="8" id="KW-0963">Cytoplasm</keyword>
<feature type="binding site" evidence="8">
    <location>
        <position position="305"/>
    </location>
    <ligand>
        <name>GTP</name>
        <dbReference type="ChEBI" id="CHEBI:37565"/>
    </ligand>
</feature>
<organism evidence="11 12">
    <name type="scientific">Desulfobacter postgatei</name>
    <dbReference type="NCBI Taxonomy" id="2293"/>
    <lineage>
        <taxon>Bacteria</taxon>
        <taxon>Pseudomonadati</taxon>
        <taxon>Thermodesulfobacteriota</taxon>
        <taxon>Desulfobacteria</taxon>
        <taxon>Desulfobacterales</taxon>
        <taxon>Desulfobacteraceae</taxon>
        <taxon>Desulfobacter</taxon>
    </lineage>
</organism>
<dbReference type="GO" id="GO:0000287">
    <property type="term" value="F:magnesium ion binding"/>
    <property type="evidence" value="ECO:0007669"/>
    <property type="project" value="UniProtKB-UniRule"/>
</dbReference>
<accession>A0A2G6MQ82</accession>
<feature type="binding site" evidence="8">
    <location>
        <position position="40"/>
    </location>
    <ligand>
        <name>Mg(2+)</name>
        <dbReference type="ChEBI" id="CHEBI:18420"/>
    </ligand>
</feature>
<comment type="cofactor">
    <cofactor evidence="8">
        <name>Mg(2+)</name>
        <dbReference type="ChEBI" id="CHEBI:18420"/>
    </cofactor>
    <text evidence="8">Binds 1 Mg(2+) ion per subunit.</text>
</comment>
<dbReference type="Proteomes" id="UP000231203">
    <property type="component" value="Unassembled WGS sequence"/>
</dbReference>
<dbReference type="Gene3D" id="3.40.440.10">
    <property type="entry name" value="Adenylosuccinate Synthetase, subunit A, domain 1"/>
    <property type="match status" value="1"/>
</dbReference>
<dbReference type="NCBIfam" id="NF002223">
    <property type="entry name" value="PRK01117.1"/>
    <property type="match status" value="1"/>
</dbReference>
<feature type="active site" description="Proton acceptor" evidence="8">
    <location>
        <position position="13"/>
    </location>
</feature>
<dbReference type="FunFam" id="1.10.300.10:FF:000001">
    <property type="entry name" value="Adenylosuccinate synthetase"/>
    <property type="match status" value="1"/>
</dbReference>
<dbReference type="PANTHER" id="PTHR11846:SF0">
    <property type="entry name" value="ADENYLOSUCCINATE SYNTHETASE"/>
    <property type="match status" value="1"/>
</dbReference>
<dbReference type="Gene3D" id="1.10.300.10">
    <property type="entry name" value="Adenylosuccinate Synthetase, subunit A, domain 2"/>
    <property type="match status" value="1"/>
</dbReference>
<evidence type="ECO:0000256" key="4">
    <source>
        <dbReference type="ARBA" id="ARBA00022741"/>
    </source>
</evidence>
<evidence type="ECO:0000256" key="9">
    <source>
        <dbReference type="PROSITE-ProRule" id="PRU10134"/>
    </source>
</evidence>
<sequence>MTNTVVVGTQWGDEGKGKIVDLLSEHADYVVRFQGGNNAGHTMVVNDKEIISHLIPSGILQQKKCFIGNGVVVDPFVLLDELDYLAGNHIDVSPKMLEISNRAHIIMPYHQQIDNAREIKKGKDKIGTTGRGIGPCYEDKAARVGIRFCDLLDFDLFKTKVQTVMAEKNFYLKHYFNTDPMDPALVIDQFEKIRDRLIPYISDVSVSLDQGIRQGMQVLFEGAQGTHLDIEHGTYPFVTSSTTVSANAASGSGVGPGQLNEILGIVKAYTTRVGAGPFPTELFDEIGEKIQKTGAEFGATTGRKRRCGWLDMVVLKNAARLNSLTGLVITKLDVLDELDEIKICTGYEYSGNVLSDFPAHIDALSNCTPVYETHPGWQSQTSNITKFDDLPENAKAYLARIEELSEVKIKIVSVGPAREATIIKENIF</sequence>
<comment type="subunit">
    <text evidence="1 8">Homodimer.</text>
</comment>
<evidence type="ECO:0000256" key="2">
    <source>
        <dbReference type="ARBA" id="ARBA00022598"/>
    </source>
</evidence>
<feature type="active site" description="Proton donor" evidence="8">
    <location>
        <position position="41"/>
    </location>
</feature>
<evidence type="ECO:0000256" key="10">
    <source>
        <dbReference type="RuleBase" id="RU000520"/>
    </source>
</evidence>
<comment type="pathway">
    <text evidence="8 10">Purine metabolism; AMP biosynthesis via de novo pathway; AMP from IMP: step 1/2.</text>
</comment>
<evidence type="ECO:0000256" key="8">
    <source>
        <dbReference type="HAMAP-Rule" id="MF_00011"/>
    </source>
</evidence>
<dbReference type="EMBL" id="PDTI01000054">
    <property type="protein sequence ID" value="PIE62244.1"/>
    <property type="molecule type" value="Genomic_DNA"/>
</dbReference>
<evidence type="ECO:0000256" key="1">
    <source>
        <dbReference type="ARBA" id="ARBA00011738"/>
    </source>
</evidence>
<dbReference type="CDD" id="cd03108">
    <property type="entry name" value="AdSS"/>
    <property type="match status" value="1"/>
</dbReference>
<dbReference type="HAMAP" id="MF_00011">
    <property type="entry name" value="Adenylosucc_synth"/>
    <property type="match status" value="1"/>
</dbReference>
<dbReference type="GO" id="GO:0046040">
    <property type="term" value="P:IMP metabolic process"/>
    <property type="evidence" value="ECO:0007669"/>
    <property type="project" value="TreeGrafter"/>
</dbReference>
<feature type="binding site" description="in other chain" evidence="8">
    <location>
        <begin position="13"/>
        <end position="16"/>
    </location>
    <ligand>
        <name>IMP</name>
        <dbReference type="ChEBI" id="CHEBI:58053"/>
        <note>ligand shared between dimeric partners</note>
    </ligand>
</feature>
<keyword evidence="6 8" id="KW-0460">Magnesium</keyword>
<name>A0A2G6MQ82_9BACT</name>
<dbReference type="PROSITE" id="PS01266">
    <property type="entry name" value="ADENYLOSUCCIN_SYN_1"/>
    <property type="match status" value="1"/>
</dbReference>
<comment type="subcellular location">
    <subcellularLocation>
        <location evidence="8">Cytoplasm</location>
    </subcellularLocation>
</comment>
<feature type="binding site" evidence="8">
    <location>
        <position position="143"/>
    </location>
    <ligand>
        <name>IMP</name>
        <dbReference type="ChEBI" id="CHEBI:58053"/>
        <note>ligand shared between dimeric partners</note>
    </ligand>
</feature>
<dbReference type="Gene3D" id="3.90.170.10">
    <property type="entry name" value="Adenylosuccinate Synthetase, subunit A, domain 3"/>
    <property type="match status" value="1"/>
</dbReference>
<feature type="binding site" evidence="8">
    <location>
        <begin position="12"/>
        <end position="18"/>
    </location>
    <ligand>
        <name>GTP</name>
        <dbReference type="ChEBI" id="CHEBI:37565"/>
    </ligand>
</feature>
<feature type="active site" evidence="9">
    <location>
        <position position="140"/>
    </location>
</feature>
<dbReference type="SUPFAM" id="SSF52540">
    <property type="entry name" value="P-loop containing nucleoside triphosphate hydrolases"/>
    <property type="match status" value="1"/>
</dbReference>
<feature type="binding site" evidence="8">
    <location>
        <begin position="413"/>
        <end position="415"/>
    </location>
    <ligand>
        <name>GTP</name>
        <dbReference type="ChEBI" id="CHEBI:37565"/>
    </ligand>
</feature>
<dbReference type="FunFam" id="3.90.170.10:FF:000001">
    <property type="entry name" value="Adenylosuccinate synthetase"/>
    <property type="match status" value="1"/>
</dbReference>
<keyword evidence="4 8" id="KW-0547">Nucleotide-binding</keyword>
<keyword evidence="3 8" id="KW-0479">Metal-binding</keyword>
<feature type="binding site" description="in other chain" evidence="8">
    <location>
        <position position="224"/>
    </location>
    <ligand>
        <name>IMP</name>
        <dbReference type="ChEBI" id="CHEBI:58053"/>
        <note>ligand shared between dimeric partners</note>
    </ligand>
</feature>
<dbReference type="GO" id="GO:0004019">
    <property type="term" value="F:adenylosuccinate synthase activity"/>
    <property type="evidence" value="ECO:0007669"/>
    <property type="project" value="UniProtKB-UniRule"/>
</dbReference>
<evidence type="ECO:0000256" key="6">
    <source>
        <dbReference type="ARBA" id="ARBA00022842"/>
    </source>
</evidence>
<dbReference type="InterPro" id="IPR042111">
    <property type="entry name" value="Adenylosuccinate_synth_dom3"/>
</dbReference>
<dbReference type="SMART" id="SM00788">
    <property type="entry name" value="Adenylsucc_synt"/>
    <property type="match status" value="1"/>
</dbReference>
<dbReference type="InterPro" id="IPR033128">
    <property type="entry name" value="Adenylosuccin_syn_Lys_AS"/>
</dbReference>
<feature type="binding site" description="in other chain" evidence="8">
    <location>
        <begin position="38"/>
        <end position="41"/>
    </location>
    <ligand>
        <name>IMP</name>
        <dbReference type="ChEBI" id="CHEBI:58053"/>
        <note>ligand shared between dimeric partners</note>
    </ligand>
</feature>
<reference evidence="11 12" key="1">
    <citation type="submission" date="2017-10" db="EMBL/GenBank/DDBJ databases">
        <title>Novel microbial diversity and functional potential in the marine mammal oral microbiome.</title>
        <authorList>
            <person name="Dudek N.K."/>
            <person name="Sun C.L."/>
            <person name="Burstein D."/>
            <person name="Kantor R.S."/>
            <person name="Aliaga Goltsman D.S."/>
            <person name="Bik E.M."/>
            <person name="Thomas B.C."/>
            <person name="Banfield J.F."/>
            <person name="Relman D.A."/>
        </authorList>
    </citation>
    <scope>NUCLEOTIDE SEQUENCE [LARGE SCALE GENOMIC DNA]</scope>
    <source>
        <strain evidence="11">DOLJORAL78_47_202</strain>
    </source>
</reference>
<dbReference type="UniPathway" id="UPA00075">
    <property type="reaction ID" value="UER00335"/>
</dbReference>
<dbReference type="GO" id="GO:0005737">
    <property type="term" value="C:cytoplasm"/>
    <property type="evidence" value="ECO:0007669"/>
    <property type="project" value="UniProtKB-SubCell"/>
</dbReference>
<dbReference type="AlphaFoldDB" id="A0A2G6MQ82"/>
<comment type="function">
    <text evidence="8">Plays an important role in the de novo pathway of purine nucleotide biosynthesis. Catalyzes the first committed step in the biosynthesis of AMP from IMP.</text>
</comment>
<feature type="binding site" description="in other chain" evidence="8">
    <location>
        <position position="239"/>
    </location>
    <ligand>
        <name>IMP</name>
        <dbReference type="ChEBI" id="CHEBI:58053"/>
        <note>ligand shared between dimeric partners</note>
    </ligand>
</feature>
<dbReference type="InterPro" id="IPR018220">
    <property type="entry name" value="Adenylosuccin_syn_GTP-bd"/>
</dbReference>
<evidence type="ECO:0000256" key="5">
    <source>
        <dbReference type="ARBA" id="ARBA00022755"/>
    </source>
</evidence>
<feature type="binding site" evidence="8">
    <location>
        <begin position="331"/>
        <end position="333"/>
    </location>
    <ligand>
        <name>GTP</name>
        <dbReference type="ChEBI" id="CHEBI:37565"/>
    </ligand>
</feature>
<evidence type="ECO:0000256" key="3">
    <source>
        <dbReference type="ARBA" id="ARBA00022723"/>
    </source>
</evidence>
<dbReference type="InterPro" id="IPR027417">
    <property type="entry name" value="P-loop_NTPase"/>
</dbReference>
<dbReference type="InterPro" id="IPR042110">
    <property type="entry name" value="Adenylosuccinate_synth_dom2"/>
</dbReference>
<dbReference type="EC" id="6.3.4.4" evidence="8 10"/>
<dbReference type="Pfam" id="PF00709">
    <property type="entry name" value="Adenylsucc_synt"/>
    <property type="match status" value="1"/>
</dbReference>
<feature type="binding site" evidence="8">
    <location>
        <position position="13"/>
    </location>
    <ligand>
        <name>Mg(2+)</name>
        <dbReference type="ChEBI" id="CHEBI:18420"/>
    </ligand>
</feature>
<keyword evidence="2 8" id="KW-0436">Ligase</keyword>
<comment type="similarity">
    <text evidence="8 10">Belongs to the adenylosuccinate synthetase family.</text>
</comment>
<feature type="binding site" description="in other chain" evidence="8">
    <location>
        <position position="129"/>
    </location>
    <ligand>
        <name>IMP</name>
        <dbReference type="ChEBI" id="CHEBI:58053"/>
        <note>ligand shared between dimeric partners</note>
    </ligand>
</feature>
<feature type="binding site" evidence="8">
    <location>
        <begin position="299"/>
        <end position="305"/>
    </location>
    <ligand>
        <name>substrate</name>
    </ligand>
</feature>